<keyword evidence="1" id="KW-0472">Membrane</keyword>
<feature type="transmembrane region" description="Helical" evidence="1">
    <location>
        <begin position="100"/>
        <end position="123"/>
    </location>
</feature>
<feature type="transmembrane region" description="Helical" evidence="1">
    <location>
        <begin position="256"/>
        <end position="273"/>
    </location>
</feature>
<accession>A0A1G2E5R6</accession>
<feature type="transmembrane region" description="Helical" evidence="1">
    <location>
        <begin position="192"/>
        <end position="210"/>
    </location>
</feature>
<gene>
    <name evidence="2" type="ORF">A2494_02160</name>
</gene>
<feature type="transmembrane region" description="Helical" evidence="1">
    <location>
        <begin position="279"/>
        <end position="299"/>
    </location>
</feature>
<feature type="transmembrane region" description="Helical" evidence="1">
    <location>
        <begin position="45"/>
        <end position="65"/>
    </location>
</feature>
<feature type="transmembrane region" description="Helical" evidence="1">
    <location>
        <begin position="12"/>
        <end position="30"/>
    </location>
</feature>
<keyword evidence="1" id="KW-0812">Transmembrane</keyword>
<evidence type="ECO:0000313" key="2">
    <source>
        <dbReference type="EMBL" id="OGZ20591.1"/>
    </source>
</evidence>
<proteinExistence type="predicted"/>
<evidence type="ECO:0000256" key="1">
    <source>
        <dbReference type="SAM" id="Phobius"/>
    </source>
</evidence>
<dbReference type="AlphaFoldDB" id="A0A1G2E5R6"/>
<feature type="transmembrane region" description="Helical" evidence="1">
    <location>
        <begin position="135"/>
        <end position="157"/>
    </location>
</feature>
<organism evidence="2 3">
    <name type="scientific">Candidatus Lloydbacteria bacterium RIFOXYC12_FULL_46_25</name>
    <dbReference type="NCBI Taxonomy" id="1798670"/>
    <lineage>
        <taxon>Bacteria</taxon>
        <taxon>Candidatus Lloydiibacteriota</taxon>
    </lineage>
</organism>
<dbReference type="Proteomes" id="UP000178106">
    <property type="component" value="Unassembled WGS sequence"/>
</dbReference>
<feature type="transmembrane region" description="Helical" evidence="1">
    <location>
        <begin position="77"/>
        <end position="94"/>
    </location>
</feature>
<feature type="transmembrane region" description="Helical" evidence="1">
    <location>
        <begin position="163"/>
        <end position="180"/>
    </location>
</feature>
<evidence type="ECO:0000313" key="3">
    <source>
        <dbReference type="Proteomes" id="UP000178106"/>
    </source>
</evidence>
<dbReference type="EMBL" id="MHLU01000011">
    <property type="protein sequence ID" value="OGZ20591.1"/>
    <property type="molecule type" value="Genomic_DNA"/>
</dbReference>
<comment type="caution">
    <text evidence="2">The sequence shown here is derived from an EMBL/GenBank/DDBJ whole genome shotgun (WGS) entry which is preliminary data.</text>
</comment>
<sequence length="313" mass="36188">MNTISTRTLLGIYLILPLILLFMAVDFYALEGFFKYSLPHFPEEILWYMLIFNFPHIIASFFSFADKEYLLHYKRPLIYGLPVILLGAVILPWLSVPMTILILILYTMYHNVSQQTGIASILMQHRDMWTKTWRWSVVLFALFLYVMVYPSTLKAIVAPNAEVIAIFFTIITTLLTIIIIRKSKTLIGKWYGAGTTGIAVTGMIALYAGYPIITITILRIIHDITAFIFYVNHDMNRNKEVMHNFFYRIFLPHTKLFWIGIPLFGVLATYVIQGGGTATTIQIFFFVAVTHFFIEGFMWKNNSPHRAHVAFRT</sequence>
<name>A0A1G2E5R6_9BACT</name>
<feature type="transmembrane region" description="Helical" evidence="1">
    <location>
        <begin position="216"/>
        <end position="235"/>
    </location>
</feature>
<keyword evidence="1" id="KW-1133">Transmembrane helix</keyword>
<protein>
    <submittedName>
        <fullName evidence="2">Uncharacterized protein</fullName>
    </submittedName>
</protein>
<reference evidence="2 3" key="1">
    <citation type="journal article" date="2016" name="Nat. Commun.">
        <title>Thousands of microbial genomes shed light on interconnected biogeochemical processes in an aquifer system.</title>
        <authorList>
            <person name="Anantharaman K."/>
            <person name="Brown C.T."/>
            <person name="Hug L.A."/>
            <person name="Sharon I."/>
            <person name="Castelle C.J."/>
            <person name="Probst A.J."/>
            <person name="Thomas B.C."/>
            <person name="Singh A."/>
            <person name="Wilkins M.J."/>
            <person name="Karaoz U."/>
            <person name="Brodie E.L."/>
            <person name="Williams K.H."/>
            <person name="Hubbard S.S."/>
            <person name="Banfield J.F."/>
        </authorList>
    </citation>
    <scope>NUCLEOTIDE SEQUENCE [LARGE SCALE GENOMIC DNA]</scope>
</reference>